<evidence type="ECO:0000256" key="1">
    <source>
        <dbReference type="ARBA" id="ARBA00010838"/>
    </source>
</evidence>
<keyword evidence="11" id="KW-1185">Reference proteome</keyword>
<dbReference type="Gene3D" id="3.20.20.80">
    <property type="entry name" value="Glycosidases"/>
    <property type="match status" value="1"/>
</dbReference>
<evidence type="ECO:0000256" key="8">
    <source>
        <dbReference type="PIRSR" id="PIRSR617736-2"/>
    </source>
</evidence>
<dbReference type="Pfam" id="PF00232">
    <property type="entry name" value="Glyco_hydro_1"/>
    <property type="match status" value="1"/>
</dbReference>
<keyword evidence="3" id="KW-0136">Cellulose degradation</keyword>
<dbReference type="InterPro" id="IPR017736">
    <property type="entry name" value="Glyco_hydro_1_beta-glucosidase"/>
</dbReference>
<evidence type="ECO:0000256" key="6">
    <source>
        <dbReference type="ARBA" id="ARBA00023326"/>
    </source>
</evidence>
<feature type="binding site" evidence="8">
    <location>
        <position position="131"/>
    </location>
    <ligand>
        <name>substrate</name>
    </ligand>
</feature>
<protein>
    <recommendedName>
        <fullName evidence="9">Beta-glucosidase</fullName>
        <ecNumber evidence="9">3.2.1.21</ecNumber>
    </recommendedName>
</protein>
<dbReference type="InterPro" id="IPR001360">
    <property type="entry name" value="Glyco_hydro_1"/>
</dbReference>
<evidence type="ECO:0000256" key="7">
    <source>
        <dbReference type="PIRSR" id="PIRSR617736-1"/>
    </source>
</evidence>
<feature type="binding site" evidence="8">
    <location>
        <position position="429"/>
    </location>
    <ligand>
        <name>substrate</name>
    </ligand>
</feature>
<feature type="binding site" evidence="8">
    <location>
        <position position="30"/>
    </location>
    <ligand>
        <name>substrate</name>
    </ligand>
</feature>
<sequence>MTLERTTPVAHLASRIPPSFTLGVAAAAFQIEGALADGGRGPSGWDAFVEKPGAIEAGASPAVACDHYNRLPEDVALLQDLGVDSYRFSLSWPRIQPDGRGPVNQAGLDFYDRLIDSLLAAGITPMATLYHWDTPLPLEHRGGWLNRETAKRFGDYAYAAGARFGDRVSQWVTLNEPLSVAFNGYAFGVHAPGRALLFDALPAIHHQLLAHGLGVQALRAASVVGGIGLTNFHAPIEPASNTRRDRLVAHVYDLAMNRMYADPVLLGRYPRLPLWAQPWLRAKARITDADLQTIHQPLDFYGLNYYFPVKVAMGRGQELRRTDPHHAMSRLPFRTVDYPELARTGFGWPVAPDHLGTVLGQLRDRYGAALPPVYITEGGASFPEPDSVSAPLRDAERQQYLADHLGSALAAVAPGGVAEGVDLRGYYVWTLMDNFEWAAGYTQRFGLVHVDFATQARTPKQSYYWFRDLIRSREP</sequence>
<dbReference type="SUPFAM" id="SSF51445">
    <property type="entry name" value="(Trans)glycosidases"/>
    <property type="match status" value="1"/>
</dbReference>
<dbReference type="GO" id="GO:0005829">
    <property type="term" value="C:cytosol"/>
    <property type="evidence" value="ECO:0007669"/>
    <property type="project" value="TreeGrafter"/>
</dbReference>
<dbReference type="PANTHER" id="PTHR10353:SF36">
    <property type="entry name" value="LP05116P"/>
    <property type="match status" value="1"/>
</dbReference>
<keyword evidence="5 9" id="KW-0326">Glycosidase</keyword>
<dbReference type="InterPro" id="IPR017853">
    <property type="entry name" value="GH"/>
</dbReference>
<evidence type="ECO:0000313" key="10">
    <source>
        <dbReference type="EMBL" id="VDC21239.1"/>
    </source>
</evidence>
<feature type="binding site" evidence="8">
    <location>
        <position position="175"/>
    </location>
    <ligand>
        <name>substrate</name>
    </ligand>
</feature>
<evidence type="ECO:0000256" key="2">
    <source>
        <dbReference type="ARBA" id="ARBA00022801"/>
    </source>
</evidence>
<evidence type="ECO:0000256" key="3">
    <source>
        <dbReference type="ARBA" id="ARBA00023001"/>
    </source>
</evidence>
<comment type="similarity">
    <text evidence="1 9">Belongs to the glycosyl hydrolase 1 family.</text>
</comment>
<keyword evidence="2 9" id="KW-0378">Hydrolase</keyword>
<feature type="binding site" evidence="8">
    <location>
        <position position="306"/>
    </location>
    <ligand>
        <name>substrate</name>
    </ligand>
</feature>
<feature type="active site" description="Nucleophile" evidence="7">
    <location>
        <position position="377"/>
    </location>
</feature>
<dbReference type="FunFam" id="3.20.20.80:FF:000004">
    <property type="entry name" value="Beta-glucosidase 6-phospho-beta-glucosidase"/>
    <property type="match status" value="1"/>
</dbReference>
<keyword evidence="6" id="KW-0624">Polysaccharide degradation</keyword>
<name>A0A3P5X048_9MICC</name>
<dbReference type="GO" id="GO:0008422">
    <property type="term" value="F:beta-glucosidase activity"/>
    <property type="evidence" value="ECO:0007669"/>
    <property type="project" value="UniProtKB-EC"/>
</dbReference>
<keyword evidence="4" id="KW-0119">Carbohydrate metabolism</keyword>
<evidence type="ECO:0000256" key="4">
    <source>
        <dbReference type="ARBA" id="ARBA00023277"/>
    </source>
</evidence>
<evidence type="ECO:0000313" key="11">
    <source>
        <dbReference type="Proteomes" id="UP000280861"/>
    </source>
</evidence>
<dbReference type="GO" id="GO:0030245">
    <property type="term" value="P:cellulose catabolic process"/>
    <property type="evidence" value="ECO:0007669"/>
    <property type="project" value="UniProtKB-KW"/>
</dbReference>
<gene>
    <name evidence="10" type="primary">bglA</name>
    <name evidence="10" type="ORF">PSET11_00693</name>
</gene>
<feature type="binding site" evidence="8">
    <location>
        <begin position="436"/>
        <end position="437"/>
    </location>
    <ligand>
        <name>substrate</name>
    </ligand>
</feature>
<dbReference type="RefSeq" id="WP_124090706.1">
    <property type="nucleotide sequence ID" value="NZ_CBCRYA010000039.1"/>
</dbReference>
<comment type="catalytic activity">
    <reaction evidence="9">
        <text>Hydrolysis of terminal, non-reducing beta-D-glucosyl residues with release of beta-D-glucose.</text>
        <dbReference type="EC" id="3.2.1.21"/>
    </reaction>
</comment>
<evidence type="ECO:0000256" key="5">
    <source>
        <dbReference type="ARBA" id="ARBA00023295"/>
    </source>
</evidence>
<dbReference type="Proteomes" id="UP000280861">
    <property type="component" value="Unassembled WGS sequence"/>
</dbReference>
<evidence type="ECO:0000256" key="9">
    <source>
        <dbReference type="RuleBase" id="RU361175"/>
    </source>
</evidence>
<proteinExistence type="inferred from homology"/>
<dbReference type="EMBL" id="UXAU01000012">
    <property type="protein sequence ID" value="VDC21239.1"/>
    <property type="molecule type" value="Genomic_DNA"/>
</dbReference>
<feature type="active site" description="Proton donor" evidence="7">
    <location>
        <position position="176"/>
    </location>
</feature>
<dbReference type="PANTHER" id="PTHR10353">
    <property type="entry name" value="GLYCOSYL HYDROLASE"/>
    <property type="match status" value="1"/>
</dbReference>
<dbReference type="NCBIfam" id="TIGR03356">
    <property type="entry name" value="BGL"/>
    <property type="match status" value="1"/>
</dbReference>
<reference evidence="10 11" key="1">
    <citation type="submission" date="2018-11" db="EMBL/GenBank/DDBJ databases">
        <authorList>
            <person name="Criscuolo A."/>
        </authorList>
    </citation>
    <scope>NUCLEOTIDE SEQUENCE [LARGE SCALE GENOMIC DNA]</scope>
    <source>
        <strain evidence="10">AT11b</strain>
    </source>
</reference>
<dbReference type="EC" id="3.2.1.21" evidence="9"/>
<dbReference type="PRINTS" id="PR00131">
    <property type="entry name" value="GLHYDRLASE1"/>
</dbReference>
<dbReference type="AlphaFoldDB" id="A0A3P5X048"/>
<organism evidence="10 11">
    <name type="scientific">Arthrobacter ulcerisalmonis</name>
    <dbReference type="NCBI Taxonomy" id="2483813"/>
    <lineage>
        <taxon>Bacteria</taxon>
        <taxon>Bacillati</taxon>
        <taxon>Actinomycetota</taxon>
        <taxon>Actinomycetes</taxon>
        <taxon>Micrococcales</taxon>
        <taxon>Micrococcaceae</taxon>
        <taxon>Arthrobacter</taxon>
    </lineage>
</organism>
<accession>A0A3P5X048</accession>
<dbReference type="OrthoDB" id="9765195at2"/>